<dbReference type="EMBL" id="LYDR01000156">
    <property type="protein sequence ID" value="ODA28191.1"/>
    <property type="molecule type" value="Genomic_DNA"/>
</dbReference>
<keyword evidence="1" id="KW-0812">Transmembrane</keyword>
<evidence type="ECO:0000313" key="3">
    <source>
        <dbReference type="Proteomes" id="UP000094828"/>
    </source>
</evidence>
<dbReference type="Proteomes" id="UP000094828">
    <property type="component" value="Unassembled WGS sequence"/>
</dbReference>
<name>A0A1C3E4L6_9PLAN</name>
<organism evidence="2 3">
    <name type="scientific">Planctopirus hydrillae</name>
    <dbReference type="NCBI Taxonomy" id="1841610"/>
    <lineage>
        <taxon>Bacteria</taxon>
        <taxon>Pseudomonadati</taxon>
        <taxon>Planctomycetota</taxon>
        <taxon>Planctomycetia</taxon>
        <taxon>Planctomycetales</taxon>
        <taxon>Planctomycetaceae</taxon>
        <taxon>Planctopirus</taxon>
    </lineage>
</organism>
<keyword evidence="3" id="KW-1185">Reference proteome</keyword>
<feature type="transmembrane region" description="Helical" evidence="1">
    <location>
        <begin position="12"/>
        <end position="45"/>
    </location>
</feature>
<protein>
    <submittedName>
        <fullName evidence="2">Uncharacterized protein</fullName>
    </submittedName>
</protein>
<evidence type="ECO:0000256" key="1">
    <source>
        <dbReference type="SAM" id="Phobius"/>
    </source>
</evidence>
<sequence>MDQFTEEQPVAILIIFIPVVIIIGLLLFFFWLFCGLIAPLLAYYWIFHSADTRITISQRDVTYRGKQAMSEEEKITTLPFANIRECEVTYPFYCVGRDGKRVLPLLGFLGIDLPARPSGILLHMKDKDVKSLPVSLLGKSDCEQIYRCIKDRIASMNVYNMNEEGGLQSNQLLCPLPNALRLATQKE</sequence>
<dbReference type="AlphaFoldDB" id="A0A1C3E4L6"/>
<proteinExistence type="predicted"/>
<gene>
    <name evidence="2" type="ORF">A6X21_13550</name>
</gene>
<evidence type="ECO:0000313" key="2">
    <source>
        <dbReference type="EMBL" id="ODA28191.1"/>
    </source>
</evidence>
<keyword evidence="1" id="KW-0472">Membrane</keyword>
<keyword evidence="1" id="KW-1133">Transmembrane helix</keyword>
<reference evidence="2 3" key="1">
    <citation type="submission" date="2016-05" db="EMBL/GenBank/DDBJ databases">
        <title>Genomic and physiological characterization of Planctopirus sp. isolated from fresh water lake.</title>
        <authorList>
            <person name="Subhash Y."/>
            <person name="Ramana C."/>
        </authorList>
    </citation>
    <scope>NUCLEOTIDE SEQUENCE [LARGE SCALE GENOMIC DNA]</scope>
    <source>
        <strain evidence="2 3">JC280</strain>
    </source>
</reference>
<comment type="caution">
    <text evidence="2">The sequence shown here is derived from an EMBL/GenBank/DDBJ whole genome shotgun (WGS) entry which is preliminary data.</text>
</comment>
<accession>A0A1C3E4L6</accession>